<dbReference type="SMART" id="SM00448">
    <property type="entry name" value="REC"/>
    <property type="match status" value="1"/>
</dbReference>
<dbReference type="Pfam" id="PF00072">
    <property type="entry name" value="Response_reg"/>
    <property type="match status" value="1"/>
</dbReference>
<dbReference type="PRINTS" id="PR00038">
    <property type="entry name" value="HTHLUXR"/>
</dbReference>
<dbReference type="Gene3D" id="1.10.10.10">
    <property type="entry name" value="Winged helix-like DNA-binding domain superfamily/Winged helix DNA-binding domain"/>
    <property type="match status" value="1"/>
</dbReference>
<dbReference type="PROSITE" id="PS50043">
    <property type="entry name" value="HTH_LUXR_2"/>
    <property type="match status" value="1"/>
</dbReference>
<dbReference type="Gene3D" id="3.40.50.2300">
    <property type="match status" value="1"/>
</dbReference>
<protein>
    <submittedName>
        <fullName evidence="5">LuxR family transcriptional regulator</fullName>
    </submittedName>
</protein>
<dbReference type="RefSeq" id="WP_042579909.1">
    <property type="nucleotide sequence ID" value="NZ_JXQQ01000037.1"/>
</dbReference>
<dbReference type="Proteomes" id="UP000032067">
    <property type="component" value="Unassembled WGS sequence"/>
</dbReference>
<dbReference type="PROSITE" id="PS50110">
    <property type="entry name" value="RESPONSE_REGULATORY"/>
    <property type="match status" value="1"/>
</dbReference>
<dbReference type="PANTHER" id="PTHR45566:SF2">
    <property type="entry name" value="NARL SUBFAMILY"/>
    <property type="match status" value="1"/>
</dbReference>
<evidence type="ECO:0000313" key="5">
    <source>
        <dbReference type="EMBL" id="KIQ31127.1"/>
    </source>
</evidence>
<dbReference type="InterPro" id="IPR000792">
    <property type="entry name" value="Tscrpt_reg_LuxR_C"/>
</dbReference>
<dbReference type="GO" id="GO:0006355">
    <property type="term" value="P:regulation of DNA-templated transcription"/>
    <property type="evidence" value="ECO:0007669"/>
    <property type="project" value="InterPro"/>
</dbReference>
<dbReference type="CDD" id="cd06170">
    <property type="entry name" value="LuxR_C_like"/>
    <property type="match status" value="1"/>
</dbReference>
<dbReference type="OrthoDB" id="3374006at2"/>
<gene>
    <name evidence="5" type="ORF">RT97_16650</name>
</gene>
<feature type="domain" description="HTH luxR-type" evidence="3">
    <location>
        <begin position="131"/>
        <end position="196"/>
    </location>
</feature>
<dbReference type="SUPFAM" id="SSF46894">
    <property type="entry name" value="C-terminal effector domain of the bipartite response regulators"/>
    <property type="match status" value="1"/>
</dbReference>
<evidence type="ECO:0000313" key="6">
    <source>
        <dbReference type="Proteomes" id="UP000032067"/>
    </source>
</evidence>
<sequence>MKLLLVDDHPLFGVGFAHALAHARPDFQVETALSLGQGVERASQCPPDIVLIDYRLGGEDGLEGLRLFGVRHPLVSRLLISGDEEPALAARARAAGAAGFIGKSQPVARIAAALDEVAAGGEAFDVLQPRAGLAASGLTPRQLEVLLLVAQGRQNKQIADELQIAERTVKLHITALLDAMDARNRTHLLVQARRAGLMLDVR</sequence>
<feature type="modified residue" description="4-aspartylphosphate" evidence="2">
    <location>
        <position position="53"/>
    </location>
</feature>
<dbReference type="InterPro" id="IPR011006">
    <property type="entry name" value="CheY-like_superfamily"/>
</dbReference>
<proteinExistence type="predicted"/>
<dbReference type="PANTHER" id="PTHR45566">
    <property type="entry name" value="HTH-TYPE TRANSCRIPTIONAL REGULATOR YHJB-RELATED"/>
    <property type="match status" value="1"/>
</dbReference>
<dbReference type="AlphaFoldDB" id="A0A0D0KYB4"/>
<reference evidence="5 6" key="1">
    <citation type="submission" date="2014-12" db="EMBL/GenBank/DDBJ databases">
        <title>16Stimator: statistical estimation of ribosomal gene copy numbers from draft genome assemblies.</title>
        <authorList>
            <person name="Perisin M.A."/>
            <person name="Vetter M."/>
            <person name="Gilbert J.A."/>
            <person name="Bergelson J."/>
        </authorList>
    </citation>
    <scope>NUCLEOTIDE SEQUENCE [LARGE SCALE GENOMIC DNA]</scope>
    <source>
        <strain evidence="5 6">MEDvA23</strain>
    </source>
</reference>
<evidence type="ECO:0000259" key="4">
    <source>
        <dbReference type="PROSITE" id="PS50110"/>
    </source>
</evidence>
<dbReference type="SMART" id="SM00421">
    <property type="entry name" value="HTH_LUXR"/>
    <property type="match status" value="1"/>
</dbReference>
<comment type="caution">
    <text evidence="5">The sequence shown here is derived from an EMBL/GenBank/DDBJ whole genome shotgun (WGS) entry which is preliminary data.</text>
</comment>
<organism evidence="5 6">
    <name type="scientific">Variovorax paradoxus</name>
    <dbReference type="NCBI Taxonomy" id="34073"/>
    <lineage>
        <taxon>Bacteria</taxon>
        <taxon>Pseudomonadati</taxon>
        <taxon>Pseudomonadota</taxon>
        <taxon>Betaproteobacteria</taxon>
        <taxon>Burkholderiales</taxon>
        <taxon>Comamonadaceae</taxon>
        <taxon>Variovorax</taxon>
    </lineage>
</organism>
<dbReference type="InterPro" id="IPR036388">
    <property type="entry name" value="WH-like_DNA-bd_sf"/>
</dbReference>
<dbReference type="GO" id="GO:0000160">
    <property type="term" value="P:phosphorelay signal transduction system"/>
    <property type="evidence" value="ECO:0007669"/>
    <property type="project" value="InterPro"/>
</dbReference>
<evidence type="ECO:0000256" key="2">
    <source>
        <dbReference type="PROSITE-ProRule" id="PRU00169"/>
    </source>
</evidence>
<keyword evidence="1" id="KW-0238">DNA-binding</keyword>
<dbReference type="InterPro" id="IPR051015">
    <property type="entry name" value="EvgA-like"/>
</dbReference>
<evidence type="ECO:0000259" key="3">
    <source>
        <dbReference type="PROSITE" id="PS50043"/>
    </source>
</evidence>
<dbReference type="InterPro" id="IPR016032">
    <property type="entry name" value="Sig_transdc_resp-reg_C-effctor"/>
</dbReference>
<feature type="domain" description="Response regulatory" evidence="4">
    <location>
        <begin position="2"/>
        <end position="118"/>
    </location>
</feature>
<dbReference type="SUPFAM" id="SSF52172">
    <property type="entry name" value="CheY-like"/>
    <property type="match status" value="1"/>
</dbReference>
<dbReference type="Pfam" id="PF00196">
    <property type="entry name" value="GerE"/>
    <property type="match status" value="1"/>
</dbReference>
<name>A0A0D0KYB4_VARPD</name>
<dbReference type="EMBL" id="JXQQ01000037">
    <property type="protein sequence ID" value="KIQ31127.1"/>
    <property type="molecule type" value="Genomic_DNA"/>
</dbReference>
<dbReference type="InterPro" id="IPR001789">
    <property type="entry name" value="Sig_transdc_resp-reg_receiver"/>
</dbReference>
<accession>A0A0D0KYB4</accession>
<dbReference type="GO" id="GO:0003677">
    <property type="term" value="F:DNA binding"/>
    <property type="evidence" value="ECO:0007669"/>
    <property type="project" value="UniProtKB-KW"/>
</dbReference>
<evidence type="ECO:0000256" key="1">
    <source>
        <dbReference type="ARBA" id="ARBA00023125"/>
    </source>
</evidence>
<keyword evidence="2" id="KW-0597">Phosphoprotein</keyword>